<feature type="transmembrane region" description="Helical" evidence="5">
    <location>
        <begin position="103"/>
        <end position="125"/>
    </location>
</feature>
<sequence>MNSSVVSLIFLVLLCCQTVIQSILGRYSRGVLHETYSIPSTIVFNEILKFLICLVMLKFVHKKENLLQHVIYLIKTSLIASVPGCIYFIQNMLLYIILQNTQAAVYTVIIQLKVFTTAIFSVLFLGRKLSIAQWRALALLVTGVILVEISTNRYSSEKKNETENNLLGIVLSLVMACCSGFSGVYMEKILKNKTSGTEPLNIWERNIQLCVYGCGFALLSTFIFDGKSILDNGFFGGWSYITVLLIIIQGVGGIFVALVMTYADNIVKGFSIGCAIVLTTICSIFIFGTQVDTTFIIGAAFVIISIANYNDKYVKAEN</sequence>
<dbReference type="InterPro" id="IPR007271">
    <property type="entry name" value="Nuc_sug_transpt"/>
</dbReference>
<dbReference type="SUPFAM" id="SSF103481">
    <property type="entry name" value="Multidrug resistance efflux transporter EmrE"/>
    <property type="match status" value="2"/>
</dbReference>
<comment type="caution">
    <text evidence="7">The sequence shown here is derived from an EMBL/GenBank/DDBJ whole genome shotgun (WGS) entry which is preliminary data.</text>
</comment>
<feature type="transmembrane region" description="Helical" evidence="5">
    <location>
        <begin position="207"/>
        <end position="226"/>
    </location>
</feature>
<dbReference type="GO" id="GO:0015165">
    <property type="term" value="F:pyrimidine nucleotide-sugar transmembrane transporter activity"/>
    <property type="evidence" value="ECO:0007669"/>
    <property type="project" value="InterPro"/>
</dbReference>
<evidence type="ECO:0000256" key="6">
    <source>
        <dbReference type="SAM" id="SignalP"/>
    </source>
</evidence>
<dbReference type="VEuPathDB" id="AmoebaDB:EHI7A_142570"/>
<proteinExistence type="predicted"/>
<name>A0A5K1TUJ6_ENTHI</name>
<keyword evidence="6" id="KW-0732">Signal</keyword>
<evidence type="ECO:0000313" key="7">
    <source>
        <dbReference type="EMBL" id="GAT91956.1"/>
    </source>
</evidence>
<dbReference type="PIRSF" id="PIRSF005799">
    <property type="entry name" value="UDP-gal_transpt"/>
    <property type="match status" value="1"/>
</dbReference>
<reference evidence="7 8" key="1">
    <citation type="submission" date="2016-05" db="EMBL/GenBank/DDBJ databases">
        <title>First whole genome sequencing of Entamoeba histolytica HM1:IMSS-clone-6.</title>
        <authorList>
            <person name="Mukherjee Avik.K."/>
            <person name="Izumyama S."/>
            <person name="Nakada-Tsukui K."/>
            <person name="Nozaki T."/>
        </authorList>
    </citation>
    <scope>NUCLEOTIDE SEQUENCE [LARGE SCALE GENOMIC DNA]</scope>
    <source>
        <strain evidence="7 8">HM1:IMSS clone 6</strain>
    </source>
</reference>
<dbReference type="AlphaFoldDB" id="A0A5K1TUJ6"/>
<gene>
    <name evidence="7" type="ORF">CL6EHI_050270</name>
</gene>
<feature type="signal peptide" evidence="6">
    <location>
        <begin position="1"/>
        <end position="22"/>
    </location>
</feature>
<evidence type="ECO:0000256" key="5">
    <source>
        <dbReference type="SAM" id="Phobius"/>
    </source>
</evidence>
<feature type="transmembrane region" description="Helical" evidence="5">
    <location>
        <begin position="166"/>
        <end position="186"/>
    </location>
</feature>
<accession>A0A5K1TUJ6</accession>
<feature type="transmembrane region" description="Helical" evidence="5">
    <location>
        <begin position="137"/>
        <end position="154"/>
    </location>
</feature>
<dbReference type="VEuPathDB" id="AmoebaDB:EHI_050270"/>
<feature type="transmembrane region" description="Helical" evidence="5">
    <location>
        <begin position="37"/>
        <end position="60"/>
    </location>
</feature>
<dbReference type="OMA" id="AIMYVIQ"/>
<dbReference type="NCBIfam" id="TIGR00803">
    <property type="entry name" value="nst"/>
    <property type="match status" value="1"/>
</dbReference>
<evidence type="ECO:0000256" key="1">
    <source>
        <dbReference type="ARBA" id="ARBA00004141"/>
    </source>
</evidence>
<keyword evidence="3 5" id="KW-1133">Transmembrane helix</keyword>
<comment type="subcellular location">
    <subcellularLocation>
        <location evidence="1">Membrane</location>
        <topology evidence="1">Multi-pass membrane protein</topology>
    </subcellularLocation>
</comment>
<dbReference type="GO" id="GO:0000139">
    <property type="term" value="C:Golgi membrane"/>
    <property type="evidence" value="ECO:0007669"/>
    <property type="project" value="InterPro"/>
</dbReference>
<feature type="transmembrane region" description="Helical" evidence="5">
    <location>
        <begin position="266"/>
        <end position="287"/>
    </location>
</feature>
<evidence type="ECO:0000256" key="3">
    <source>
        <dbReference type="ARBA" id="ARBA00022989"/>
    </source>
</evidence>
<evidence type="ECO:0000256" key="2">
    <source>
        <dbReference type="ARBA" id="ARBA00022692"/>
    </source>
</evidence>
<dbReference type="VEuPathDB" id="AmoebaDB:EHI8A_166080"/>
<organism evidence="7 8">
    <name type="scientific">Entamoeba histolytica</name>
    <dbReference type="NCBI Taxonomy" id="5759"/>
    <lineage>
        <taxon>Eukaryota</taxon>
        <taxon>Amoebozoa</taxon>
        <taxon>Evosea</taxon>
        <taxon>Archamoebae</taxon>
        <taxon>Mastigamoebida</taxon>
        <taxon>Entamoebidae</taxon>
        <taxon>Entamoeba</taxon>
    </lineage>
</organism>
<feature type="transmembrane region" description="Helical" evidence="5">
    <location>
        <begin position="293"/>
        <end position="310"/>
    </location>
</feature>
<dbReference type="InterPro" id="IPR037185">
    <property type="entry name" value="EmrE-like"/>
</dbReference>
<dbReference type="Gene3D" id="1.10.3730.20">
    <property type="match status" value="1"/>
</dbReference>
<protein>
    <submittedName>
        <fullName evidence="7">UDP-N-acetylglucosamine transporter putative</fullName>
    </submittedName>
</protein>
<evidence type="ECO:0000256" key="4">
    <source>
        <dbReference type="ARBA" id="ARBA00023136"/>
    </source>
</evidence>
<dbReference type="Pfam" id="PF04142">
    <property type="entry name" value="Nuc_sug_transp"/>
    <property type="match status" value="1"/>
</dbReference>
<evidence type="ECO:0000313" key="8">
    <source>
        <dbReference type="Proteomes" id="UP000078387"/>
    </source>
</evidence>
<feature type="chain" id="PRO_5023892885" evidence="6">
    <location>
        <begin position="23"/>
        <end position="318"/>
    </location>
</feature>
<dbReference type="VEuPathDB" id="AmoebaDB:KM1_236840"/>
<dbReference type="Proteomes" id="UP000078387">
    <property type="component" value="Unassembled WGS sequence"/>
</dbReference>
<dbReference type="PANTHER" id="PTHR10231">
    <property type="entry name" value="NUCLEOTIDE-SUGAR TRANSMEMBRANE TRANSPORTER"/>
    <property type="match status" value="1"/>
</dbReference>
<dbReference type="VEuPathDB" id="AmoebaDB:EHI5A_065380"/>
<feature type="transmembrane region" description="Helical" evidence="5">
    <location>
        <begin position="72"/>
        <end position="97"/>
    </location>
</feature>
<dbReference type="EMBL" id="BDEQ01000001">
    <property type="protein sequence ID" value="GAT91956.1"/>
    <property type="molecule type" value="Genomic_DNA"/>
</dbReference>
<keyword evidence="4 5" id="KW-0472">Membrane</keyword>
<keyword evidence="2 5" id="KW-0812">Transmembrane</keyword>
<feature type="transmembrane region" description="Helical" evidence="5">
    <location>
        <begin position="238"/>
        <end position="259"/>
    </location>
</feature>